<reference evidence="3" key="1">
    <citation type="journal article" date="2019" name="Int. J. Syst. Evol. Microbiol.">
        <title>The Global Catalogue of Microorganisms (GCM) 10K type strain sequencing project: providing services to taxonomists for standard genome sequencing and annotation.</title>
        <authorList>
            <consortium name="The Broad Institute Genomics Platform"/>
            <consortium name="The Broad Institute Genome Sequencing Center for Infectious Disease"/>
            <person name="Wu L."/>
            <person name="Ma J."/>
        </authorList>
    </citation>
    <scope>NUCLEOTIDE SEQUENCE [LARGE SCALE GENOMIC DNA]</scope>
    <source>
        <strain evidence="3">R28</strain>
    </source>
</reference>
<dbReference type="InterPro" id="IPR011990">
    <property type="entry name" value="TPR-like_helical_dom_sf"/>
</dbReference>
<evidence type="ECO:0008006" key="4">
    <source>
        <dbReference type="Google" id="ProtNLM"/>
    </source>
</evidence>
<comment type="caution">
    <text evidence="2">The sequence shown here is derived from an EMBL/GenBank/DDBJ whole genome shotgun (WGS) entry which is preliminary data.</text>
</comment>
<evidence type="ECO:0000256" key="1">
    <source>
        <dbReference type="SAM" id="Coils"/>
    </source>
</evidence>
<dbReference type="RefSeq" id="WP_377556203.1">
    <property type="nucleotide sequence ID" value="NZ_JBHUHQ010000015.1"/>
</dbReference>
<proteinExistence type="predicted"/>
<organism evidence="2 3">
    <name type="scientific">Ornithinibacillus salinisoli</name>
    <dbReference type="NCBI Taxonomy" id="1848459"/>
    <lineage>
        <taxon>Bacteria</taxon>
        <taxon>Bacillati</taxon>
        <taxon>Bacillota</taxon>
        <taxon>Bacilli</taxon>
        <taxon>Bacillales</taxon>
        <taxon>Bacillaceae</taxon>
        <taxon>Ornithinibacillus</taxon>
    </lineage>
</organism>
<name>A0ABW4VY57_9BACI</name>
<feature type="coiled-coil region" evidence="1">
    <location>
        <begin position="103"/>
        <end position="134"/>
    </location>
</feature>
<dbReference type="SUPFAM" id="SSF48452">
    <property type="entry name" value="TPR-like"/>
    <property type="match status" value="1"/>
</dbReference>
<evidence type="ECO:0000313" key="2">
    <source>
        <dbReference type="EMBL" id="MFD2044569.1"/>
    </source>
</evidence>
<dbReference type="Proteomes" id="UP001597383">
    <property type="component" value="Unassembled WGS sequence"/>
</dbReference>
<gene>
    <name evidence="2" type="ORF">ACFSJF_09850</name>
</gene>
<keyword evidence="1" id="KW-0175">Coiled coil</keyword>
<dbReference type="EMBL" id="JBHUHQ010000015">
    <property type="protein sequence ID" value="MFD2044569.1"/>
    <property type="molecule type" value="Genomic_DNA"/>
</dbReference>
<dbReference type="Gene3D" id="1.25.40.10">
    <property type="entry name" value="Tetratricopeptide repeat domain"/>
    <property type="match status" value="1"/>
</dbReference>
<protein>
    <recommendedName>
        <fullName evidence="4">Tetratricopeptide repeat protein</fullName>
    </recommendedName>
</protein>
<sequence>MNKRILLVVCICLFVLMVGCTSSEYKSFIEAGNNSIHEGNYEDALTNYSKAMTEKETEEAETIYEILELMVDGMSLFEQGNFEQSLEAYQGIGELPIEELTVLKKVERDRDKLIAQTEETIETYTRMVELLEQGKDYLKEQE</sequence>
<evidence type="ECO:0000313" key="3">
    <source>
        <dbReference type="Proteomes" id="UP001597383"/>
    </source>
</evidence>
<keyword evidence="3" id="KW-1185">Reference proteome</keyword>
<dbReference type="PROSITE" id="PS51257">
    <property type="entry name" value="PROKAR_LIPOPROTEIN"/>
    <property type="match status" value="1"/>
</dbReference>
<accession>A0ABW4VY57</accession>